<accession>A0A8B2NMG3</accession>
<dbReference type="SUPFAM" id="SSF52343">
    <property type="entry name" value="Ferredoxin reductase-like, C-terminal NADP-linked domain"/>
    <property type="match status" value="1"/>
</dbReference>
<dbReference type="InterPro" id="IPR017938">
    <property type="entry name" value="Riboflavin_synthase-like_b-brl"/>
</dbReference>
<feature type="domain" description="FAD-binding FR-type" evidence="8">
    <location>
        <begin position="2"/>
        <end position="104"/>
    </location>
</feature>
<evidence type="ECO:0000256" key="2">
    <source>
        <dbReference type="ARBA" id="ARBA00022714"/>
    </source>
</evidence>
<evidence type="ECO:0000313" key="9">
    <source>
        <dbReference type="EMBL" id="RAH98994.1"/>
    </source>
</evidence>
<proteinExistence type="predicted"/>
<dbReference type="InterPro" id="IPR017927">
    <property type="entry name" value="FAD-bd_FR_type"/>
</dbReference>
<evidence type="ECO:0000256" key="3">
    <source>
        <dbReference type="ARBA" id="ARBA00022723"/>
    </source>
</evidence>
<dbReference type="PANTHER" id="PTHR47354:SF1">
    <property type="entry name" value="CARNITINE MONOOXYGENASE REDUCTASE SUBUNIT"/>
    <property type="match status" value="1"/>
</dbReference>
<keyword evidence="10" id="KW-1185">Reference proteome</keyword>
<evidence type="ECO:0000313" key="10">
    <source>
        <dbReference type="Proteomes" id="UP000249590"/>
    </source>
</evidence>
<dbReference type="Proteomes" id="UP000249590">
    <property type="component" value="Unassembled WGS sequence"/>
</dbReference>
<dbReference type="InterPro" id="IPR006058">
    <property type="entry name" value="2Fe2S_fd_BS"/>
</dbReference>
<dbReference type="PRINTS" id="PR00409">
    <property type="entry name" value="PHDIOXRDTASE"/>
</dbReference>
<dbReference type="CDD" id="cd00207">
    <property type="entry name" value="fer2"/>
    <property type="match status" value="1"/>
</dbReference>
<dbReference type="InterPro" id="IPR039261">
    <property type="entry name" value="FNR_nucleotide-bd"/>
</dbReference>
<dbReference type="AlphaFoldDB" id="A0A8B2NMG3"/>
<evidence type="ECO:0000259" key="8">
    <source>
        <dbReference type="PROSITE" id="PS51384"/>
    </source>
</evidence>
<dbReference type="InterPro" id="IPR001041">
    <property type="entry name" value="2Fe-2S_ferredoxin-type"/>
</dbReference>
<dbReference type="GO" id="GO:0046872">
    <property type="term" value="F:metal ion binding"/>
    <property type="evidence" value="ECO:0007669"/>
    <property type="project" value="UniProtKB-KW"/>
</dbReference>
<dbReference type="Gene3D" id="3.40.50.80">
    <property type="entry name" value="Nucleotide-binding domain of ferredoxin-NADP reductase (FNR) module"/>
    <property type="match status" value="1"/>
</dbReference>
<keyword evidence="2" id="KW-0001">2Fe-2S</keyword>
<reference evidence="9 10" key="1">
    <citation type="submission" date="2018-05" db="EMBL/GenBank/DDBJ databases">
        <title>Acuticoccus sediminis sp. nov., isolated from deep-sea sediment of Indian Ocean.</title>
        <authorList>
            <person name="Liu X."/>
            <person name="Lai Q."/>
            <person name="Du Y."/>
            <person name="Sun F."/>
            <person name="Zhang X."/>
            <person name="Wang S."/>
            <person name="Shao Z."/>
        </authorList>
    </citation>
    <scope>NUCLEOTIDE SEQUENCE [LARGE SCALE GENOMIC DNA]</scope>
    <source>
        <strain evidence="9 10">PTG4-2</strain>
    </source>
</reference>
<keyword evidence="5" id="KW-0408">Iron</keyword>
<organism evidence="9 10">
    <name type="scientific">Acuticoccus sediminis</name>
    <dbReference type="NCBI Taxonomy" id="2184697"/>
    <lineage>
        <taxon>Bacteria</taxon>
        <taxon>Pseudomonadati</taxon>
        <taxon>Pseudomonadota</taxon>
        <taxon>Alphaproteobacteria</taxon>
        <taxon>Hyphomicrobiales</taxon>
        <taxon>Amorphaceae</taxon>
        <taxon>Acuticoccus</taxon>
    </lineage>
</organism>
<dbReference type="Pfam" id="PF00111">
    <property type="entry name" value="Fer2"/>
    <property type="match status" value="1"/>
</dbReference>
<feature type="domain" description="2Fe-2S ferredoxin-type" evidence="7">
    <location>
        <begin position="233"/>
        <end position="316"/>
    </location>
</feature>
<keyword evidence="4" id="KW-0560">Oxidoreductase</keyword>
<dbReference type="SUPFAM" id="SSF54292">
    <property type="entry name" value="2Fe-2S ferredoxin-like"/>
    <property type="match status" value="1"/>
</dbReference>
<evidence type="ECO:0000259" key="7">
    <source>
        <dbReference type="PROSITE" id="PS51085"/>
    </source>
</evidence>
<comment type="caution">
    <text evidence="9">The sequence shown here is derived from an EMBL/GenBank/DDBJ whole genome shotgun (WGS) entry which is preliminary data.</text>
</comment>
<dbReference type="OrthoDB" id="9792185at2"/>
<dbReference type="RefSeq" id="WP_111350537.1">
    <property type="nucleotide sequence ID" value="NZ_QHHQ01000006.1"/>
</dbReference>
<keyword evidence="1" id="KW-0285">Flavoprotein</keyword>
<evidence type="ECO:0000256" key="1">
    <source>
        <dbReference type="ARBA" id="ARBA00022630"/>
    </source>
</evidence>
<dbReference type="SUPFAM" id="SSF63380">
    <property type="entry name" value="Riboflavin synthase domain-like"/>
    <property type="match status" value="1"/>
</dbReference>
<keyword evidence="3" id="KW-0479">Metal-binding</keyword>
<name>A0A8B2NMG3_9HYPH</name>
<evidence type="ECO:0000256" key="4">
    <source>
        <dbReference type="ARBA" id="ARBA00023002"/>
    </source>
</evidence>
<gene>
    <name evidence="9" type="ORF">DLJ53_25540</name>
</gene>
<dbReference type="CDD" id="cd06185">
    <property type="entry name" value="PDR_like"/>
    <property type="match status" value="1"/>
</dbReference>
<evidence type="ECO:0000256" key="5">
    <source>
        <dbReference type="ARBA" id="ARBA00023004"/>
    </source>
</evidence>
<sequence length="316" mass="33571">MARHIETVVRRIEALTPTVRLIELADPDDWPLPPFRAGAHVDLHLPNGLTRSYSLCGDPQAATRWRLAVLREVESRGGSAHLHDALAVGDTVACSLPRNNFPLAADGRRHVFLAAGIGVTPFLAMVADLERSGAHFHLHLWARAADMAPFAADVARLAGEGRASLHLPGPERLSIAAAVAAEAADEGAHLYACGPARFLDDYDAATAALDPARVHREYFVPPPVEIEPDAGPFEVELARSGMVLTVEPGQTVLAAVRAAGVAVDASCEGGICGACRTRVLSGEPRHADRVLKPSERAEAMMICVGGSRSPRLTLDL</sequence>
<dbReference type="EMBL" id="QHHQ01000006">
    <property type="protein sequence ID" value="RAH98994.1"/>
    <property type="molecule type" value="Genomic_DNA"/>
</dbReference>
<dbReference type="InterPro" id="IPR012675">
    <property type="entry name" value="Beta-grasp_dom_sf"/>
</dbReference>
<protein>
    <submittedName>
        <fullName evidence="9">Oxidoreductase</fullName>
    </submittedName>
</protein>
<evidence type="ECO:0000256" key="6">
    <source>
        <dbReference type="ARBA" id="ARBA00023014"/>
    </source>
</evidence>
<dbReference type="Gene3D" id="2.40.30.10">
    <property type="entry name" value="Translation factors"/>
    <property type="match status" value="1"/>
</dbReference>
<dbReference type="GO" id="GO:0016491">
    <property type="term" value="F:oxidoreductase activity"/>
    <property type="evidence" value="ECO:0007669"/>
    <property type="project" value="UniProtKB-KW"/>
</dbReference>
<dbReference type="PROSITE" id="PS51384">
    <property type="entry name" value="FAD_FR"/>
    <property type="match status" value="1"/>
</dbReference>
<dbReference type="InterPro" id="IPR036010">
    <property type="entry name" value="2Fe-2S_ferredoxin-like_sf"/>
</dbReference>
<dbReference type="PROSITE" id="PS51085">
    <property type="entry name" value="2FE2S_FER_2"/>
    <property type="match status" value="1"/>
</dbReference>
<keyword evidence="6" id="KW-0411">Iron-sulfur</keyword>
<dbReference type="InterPro" id="IPR050415">
    <property type="entry name" value="MRET"/>
</dbReference>
<dbReference type="Gene3D" id="3.10.20.30">
    <property type="match status" value="1"/>
</dbReference>
<dbReference type="PANTHER" id="PTHR47354">
    <property type="entry name" value="NADH OXIDOREDUCTASE HCR"/>
    <property type="match status" value="1"/>
</dbReference>
<dbReference type="GO" id="GO:0051537">
    <property type="term" value="F:2 iron, 2 sulfur cluster binding"/>
    <property type="evidence" value="ECO:0007669"/>
    <property type="project" value="UniProtKB-KW"/>
</dbReference>
<dbReference type="PROSITE" id="PS00197">
    <property type="entry name" value="2FE2S_FER_1"/>
    <property type="match status" value="1"/>
</dbReference>